<gene>
    <name evidence="1" type="ORF">HC031_21950</name>
</gene>
<dbReference type="RefSeq" id="WP_167927273.1">
    <property type="nucleotide sequence ID" value="NZ_JAATVY010000018.1"/>
</dbReference>
<evidence type="ECO:0000313" key="2">
    <source>
        <dbReference type="Proteomes" id="UP000722989"/>
    </source>
</evidence>
<organism evidence="1 2">
    <name type="scientific">Planosporangium thailandense</name>
    <dbReference type="NCBI Taxonomy" id="765197"/>
    <lineage>
        <taxon>Bacteria</taxon>
        <taxon>Bacillati</taxon>
        <taxon>Actinomycetota</taxon>
        <taxon>Actinomycetes</taxon>
        <taxon>Micromonosporales</taxon>
        <taxon>Micromonosporaceae</taxon>
        <taxon>Planosporangium</taxon>
    </lineage>
</organism>
<dbReference type="Gene3D" id="3.60.40.10">
    <property type="entry name" value="PPM-type phosphatase domain"/>
    <property type="match status" value="1"/>
</dbReference>
<sequence length="281" mass="29887">MHIRLSSEPAPGRPVNEDTAFAVSGLVGVLDGVTAPEDVDSGCSHGPAWYVRQLAAHLVRGHDRSPDAPLAHLLADAIRTVAADHGGTCDLAHPGTPASTVCLLADRGNHVEYLLLCDSPLVLDRGDVQVLTDDRLDRAVATLRAEALAGGGSFDSAGYSARLRPFITKRQQLTNRPGGYWIAAADPAAAHHAVTGTAPLHGPDRVRRAALLTDGASAAVEQFALMDWAALLDVLTDQGPHELIRRVREAEAADHDGRVRPRYKRHDDATAAVCLFEEEPG</sequence>
<dbReference type="Proteomes" id="UP000722989">
    <property type="component" value="Unassembled WGS sequence"/>
</dbReference>
<dbReference type="EMBL" id="JAATVY010000018">
    <property type="protein sequence ID" value="NJC72360.1"/>
    <property type="molecule type" value="Genomic_DNA"/>
</dbReference>
<comment type="caution">
    <text evidence="1">The sequence shown here is derived from an EMBL/GenBank/DDBJ whole genome shotgun (WGS) entry which is preliminary data.</text>
</comment>
<protein>
    <recommendedName>
        <fullName evidence="3">Integrase</fullName>
    </recommendedName>
</protein>
<accession>A0ABX0Y1Z2</accession>
<evidence type="ECO:0008006" key="3">
    <source>
        <dbReference type="Google" id="ProtNLM"/>
    </source>
</evidence>
<keyword evidence="2" id="KW-1185">Reference proteome</keyword>
<evidence type="ECO:0000313" key="1">
    <source>
        <dbReference type="EMBL" id="NJC72360.1"/>
    </source>
</evidence>
<dbReference type="SUPFAM" id="SSF81606">
    <property type="entry name" value="PP2C-like"/>
    <property type="match status" value="1"/>
</dbReference>
<proteinExistence type="predicted"/>
<dbReference type="InterPro" id="IPR036457">
    <property type="entry name" value="PPM-type-like_dom_sf"/>
</dbReference>
<name>A0ABX0Y1Z2_9ACTN</name>
<reference evidence="1 2" key="1">
    <citation type="submission" date="2020-03" db="EMBL/GenBank/DDBJ databases">
        <title>WGS of the type strain of Planosporangium spp.</title>
        <authorList>
            <person name="Thawai C."/>
        </authorList>
    </citation>
    <scope>NUCLEOTIDE SEQUENCE [LARGE SCALE GENOMIC DNA]</scope>
    <source>
        <strain evidence="1 2">TBRC 5610</strain>
    </source>
</reference>